<reference evidence="3 5" key="2">
    <citation type="submission" date="2018-06" db="EMBL/GenBank/DDBJ databases">
        <authorList>
            <consortium name="Pathogen Informatics"/>
            <person name="Doyle S."/>
        </authorList>
    </citation>
    <scope>NUCLEOTIDE SEQUENCE [LARGE SCALE GENOMIC DNA]</scope>
    <source>
        <strain evidence="3 5">NCTC12239</strain>
    </source>
</reference>
<keyword evidence="4" id="KW-1185">Reference proteome</keyword>
<evidence type="ECO:0000313" key="4">
    <source>
        <dbReference type="Proteomes" id="UP000054985"/>
    </source>
</evidence>
<gene>
    <name evidence="2" type="ORF">Lmor_2202</name>
    <name evidence="3" type="ORF">NCTC12239_01286</name>
</gene>
<evidence type="ECO:0000313" key="3">
    <source>
        <dbReference type="EMBL" id="STX62361.1"/>
    </source>
</evidence>
<dbReference type="Proteomes" id="UP000254040">
    <property type="component" value="Unassembled WGS sequence"/>
</dbReference>
<dbReference type="EMBL" id="UGOG01000001">
    <property type="protein sequence ID" value="STX62361.1"/>
    <property type="molecule type" value="Genomic_DNA"/>
</dbReference>
<evidence type="ECO:0000259" key="1">
    <source>
        <dbReference type="Pfam" id="PF08975"/>
    </source>
</evidence>
<dbReference type="Gene3D" id="3.90.1140.10">
    <property type="entry name" value="Cyclic phosphodiesterase"/>
    <property type="match status" value="1"/>
</dbReference>
<dbReference type="Proteomes" id="UP000054985">
    <property type="component" value="Unassembled WGS sequence"/>
</dbReference>
<reference evidence="2 4" key="1">
    <citation type="submission" date="2015-11" db="EMBL/GenBank/DDBJ databases">
        <title>Genomic analysis of 38 Legionella species identifies large and diverse effector repertoires.</title>
        <authorList>
            <person name="Burstein D."/>
            <person name="Amaro F."/>
            <person name="Zusman T."/>
            <person name="Lifshitz Z."/>
            <person name="Cohen O."/>
            <person name="Gilbert J.A."/>
            <person name="Pupko T."/>
            <person name="Shuman H.A."/>
            <person name="Segal G."/>
        </authorList>
    </citation>
    <scope>NUCLEOTIDE SEQUENCE [LARGE SCALE GENOMIC DNA]</scope>
    <source>
        <strain evidence="2 4">ATCC 43877</strain>
    </source>
</reference>
<protein>
    <submittedName>
        <fullName evidence="3">Uncharacterized protein conserved in bacteria</fullName>
    </submittedName>
</protein>
<dbReference type="EMBL" id="LNYN01000029">
    <property type="protein sequence ID" value="KTD32264.1"/>
    <property type="molecule type" value="Genomic_DNA"/>
</dbReference>
<proteinExistence type="predicted"/>
<name>A0A378K3C2_9GAMM</name>
<evidence type="ECO:0000313" key="2">
    <source>
        <dbReference type="EMBL" id="KTD32264.1"/>
    </source>
</evidence>
<sequence>MVLRKYNNKGEYTPFPGLTVVASVQSADQCLWADINRLINESTLLASCYAPLSNKSYHMTALNLFTERAVGSGRWKDFLISNTPLFKTIQTAFEHNKFCPEVSIESLEVSRTVKLVVRLPLAQKQVINDIAHQFDLKSKIPHPFHITLAYRYKRVDRQRELDIEHQLQESLAPLLIGHSFLLNPPTLCFFNDMNAFIPWDGTYVPFNNLVE</sequence>
<dbReference type="SUPFAM" id="SSF55144">
    <property type="entry name" value="LigT-like"/>
    <property type="match status" value="1"/>
</dbReference>
<dbReference type="InterPro" id="IPR015069">
    <property type="entry name" value="2H-PEstase_DUF1868"/>
</dbReference>
<dbReference type="RefSeq" id="WP_028383120.1">
    <property type="nucleotide sequence ID" value="NZ_CAAAJG010000003.1"/>
</dbReference>
<dbReference type="Pfam" id="PF08975">
    <property type="entry name" value="2H-phosphodiest"/>
    <property type="match status" value="1"/>
</dbReference>
<dbReference type="AlphaFoldDB" id="A0A378K3C2"/>
<feature type="domain" description="DUF1868" evidence="1">
    <location>
        <begin position="5"/>
        <end position="87"/>
    </location>
</feature>
<evidence type="ECO:0000313" key="5">
    <source>
        <dbReference type="Proteomes" id="UP000254040"/>
    </source>
</evidence>
<accession>A0A378K3C2</accession>
<dbReference type="OrthoDB" id="5649953at2"/>
<organism evidence="3 5">
    <name type="scientific">Legionella moravica</name>
    <dbReference type="NCBI Taxonomy" id="39962"/>
    <lineage>
        <taxon>Bacteria</taxon>
        <taxon>Pseudomonadati</taxon>
        <taxon>Pseudomonadota</taxon>
        <taxon>Gammaproteobacteria</taxon>
        <taxon>Legionellales</taxon>
        <taxon>Legionellaceae</taxon>
        <taxon>Legionella</taxon>
    </lineage>
</organism>
<dbReference type="InterPro" id="IPR009097">
    <property type="entry name" value="Cyclic_Pdiesterase"/>
</dbReference>